<keyword evidence="2 3" id="KW-0663">Pyridoxal phosphate</keyword>
<proteinExistence type="inferred from homology"/>
<dbReference type="SUPFAM" id="SSF53383">
    <property type="entry name" value="PLP-dependent transferases"/>
    <property type="match status" value="1"/>
</dbReference>
<dbReference type="PIRSF" id="PIRSF000521">
    <property type="entry name" value="Transaminase_4ab_Lys_Orn"/>
    <property type="match status" value="1"/>
</dbReference>
<keyword evidence="5" id="KW-1185">Reference proteome</keyword>
<dbReference type="OrthoDB" id="5419315at2759"/>
<gene>
    <name evidence="4" type="ORF">B0J11DRAFT_578567</name>
</gene>
<evidence type="ECO:0000256" key="3">
    <source>
        <dbReference type="RuleBase" id="RU003560"/>
    </source>
</evidence>
<dbReference type="InterPro" id="IPR005814">
    <property type="entry name" value="Aminotrans_3"/>
</dbReference>
<dbReference type="PANTHER" id="PTHR43094:SF1">
    <property type="entry name" value="AMINOTRANSFERASE CLASS-III"/>
    <property type="match status" value="1"/>
</dbReference>
<keyword evidence="4" id="KW-0032">Aminotransferase</keyword>
<dbReference type="EMBL" id="JAGMWT010000005">
    <property type="protein sequence ID" value="KAH7128345.1"/>
    <property type="molecule type" value="Genomic_DNA"/>
</dbReference>
<dbReference type="Pfam" id="PF00202">
    <property type="entry name" value="Aminotran_3"/>
    <property type="match status" value="1"/>
</dbReference>
<organism evidence="4 5">
    <name type="scientific">Dendryphion nanum</name>
    <dbReference type="NCBI Taxonomy" id="256645"/>
    <lineage>
        <taxon>Eukaryota</taxon>
        <taxon>Fungi</taxon>
        <taxon>Dikarya</taxon>
        <taxon>Ascomycota</taxon>
        <taxon>Pezizomycotina</taxon>
        <taxon>Dothideomycetes</taxon>
        <taxon>Pleosporomycetidae</taxon>
        <taxon>Pleosporales</taxon>
        <taxon>Torulaceae</taxon>
        <taxon>Dendryphion</taxon>
    </lineage>
</organism>
<dbReference type="Gene3D" id="3.40.640.10">
    <property type="entry name" value="Type I PLP-dependent aspartate aminotransferase-like (Major domain)"/>
    <property type="match status" value="1"/>
</dbReference>
<dbReference type="InterPro" id="IPR015424">
    <property type="entry name" value="PyrdxlP-dep_Trfase"/>
</dbReference>
<accession>A0A9P9IRA6</accession>
<sequence length="450" mass="49641">MSKIQTVESAVLHRDIRVDPPYVRGEGKYIIEKTTGRAIFDASCGAGVSILGNTVNKRVRAARDRVEDEVMYASSASWGHEAIDEFAEFLVSSTGGVMKKVAVYNSGSDSMEAALKMAIQYQTVEKLNPEPERVHFVAREESYHGNTISTLALGGHKARRKLFKDQFPSTFHHIPACNEYRQRGSSQSIEEFNAWHAKQLEDKILEIGANKVAAFVAEPIVGAALGSMPAPKGYFKAIKKVLDKYGVLLIFDEIMCGMGRSGTMHAWQHEDVDVAPDIQTVGKGLGGGVEPIAAMLIGKKVSNALENNTGIFVHGYTYQNFPKICAAAHEVWKIVQEENLLENVAKMGKLLEHKLKAAVGSHRFVGNIRGRGGFWSIEFVKNKFTKEPFPPKAEPYNIHIYPGAGTADGISGDHQLLAPPFTINENDVDLIVDRVTRVINDFFAQHYPDL</sequence>
<dbReference type="GO" id="GO:0008483">
    <property type="term" value="F:transaminase activity"/>
    <property type="evidence" value="ECO:0007669"/>
    <property type="project" value="UniProtKB-KW"/>
</dbReference>
<comment type="similarity">
    <text evidence="1 3">Belongs to the class-III pyridoxal-phosphate-dependent aminotransferase family.</text>
</comment>
<protein>
    <submittedName>
        <fullName evidence="4">Adenosylmethionine-8-amino-7-oxononanoate aminotransferase-like protein</fullName>
    </submittedName>
</protein>
<dbReference type="GO" id="GO:0030170">
    <property type="term" value="F:pyridoxal phosphate binding"/>
    <property type="evidence" value="ECO:0007669"/>
    <property type="project" value="InterPro"/>
</dbReference>
<name>A0A9P9IRA6_9PLEO</name>
<dbReference type="Proteomes" id="UP000700596">
    <property type="component" value="Unassembled WGS sequence"/>
</dbReference>
<keyword evidence="4" id="KW-0808">Transferase</keyword>
<comment type="caution">
    <text evidence="4">The sequence shown here is derived from an EMBL/GenBank/DDBJ whole genome shotgun (WGS) entry which is preliminary data.</text>
</comment>
<dbReference type="CDD" id="cd00610">
    <property type="entry name" value="OAT_like"/>
    <property type="match status" value="1"/>
</dbReference>
<dbReference type="InterPro" id="IPR015422">
    <property type="entry name" value="PyrdxlP-dep_Trfase_small"/>
</dbReference>
<evidence type="ECO:0000256" key="1">
    <source>
        <dbReference type="ARBA" id="ARBA00008954"/>
    </source>
</evidence>
<evidence type="ECO:0000313" key="4">
    <source>
        <dbReference type="EMBL" id="KAH7128345.1"/>
    </source>
</evidence>
<dbReference type="PANTHER" id="PTHR43094">
    <property type="entry name" value="AMINOTRANSFERASE"/>
    <property type="match status" value="1"/>
</dbReference>
<evidence type="ECO:0000256" key="2">
    <source>
        <dbReference type="ARBA" id="ARBA00022898"/>
    </source>
</evidence>
<dbReference type="Gene3D" id="3.90.1150.10">
    <property type="entry name" value="Aspartate Aminotransferase, domain 1"/>
    <property type="match status" value="1"/>
</dbReference>
<dbReference type="GO" id="GO:0005829">
    <property type="term" value="C:cytosol"/>
    <property type="evidence" value="ECO:0007669"/>
    <property type="project" value="TreeGrafter"/>
</dbReference>
<evidence type="ECO:0000313" key="5">
    <source>
        <dbReference type="Proteomes" id="UP000700596"/>
    </source>
</evidence>
<dbReference type="InterPro" id="IPR015421">
    <property type="entry name" value="PyrdxlP-dep_Trfase_major"/>
</dbReference>
<reference evidence="4" key="1">
    <citation type="journal article" date="2021" name="Nat. Commun.">
        <title>Genetic determinants of endophytism in the Arabidopsis root mycobiome.</title>
        <authorList>
            <person name="Mesny F."/>
            <person name="Miyauchi S."/>
            <person name="Thiergart T."/>
            <person name="Pickel B."/>
            <person name="Atanasova L."/>
            <person name="Karlsson M."/>
            <person name="Huettel B."/>
            <person name="Barry K.W."/>
            <person name="Haridas S."/>
            <person name="Chen C."/>
            <person name="Bauer D."/>
            <person name="Andreopoulos W."/>
            <person name="Pangilinan J."/>
            <person name="LaButti K."/>
            <person name="Riley R."/>
            <person name="Lipzen A."/>
            <person name="Clum A."/>
            <person name="Drula E."/>
            <person name="Henrissat B."/>
            <person name="Kohler A."/>
            <person name="Grigoriev I.V."/>
            <person name="Martin F.M."/>
            <person name="Hacquard S."/>
        </authorList>
    </citation>
    <scope>NUCLEOTIDE SEQUENCE</scope>
    <source>
        <strain evidence="4">MPI-CAGE-CH-0243</strain>
    </source>
</reference>
<dbReference type="AlphaFoldDB" id="A0A9P9IRA6"/>